<gene>
    <name evidence="4" type="ORF">MSHOH_0956</name>
</gene>
<comment type="similarity">
    <text evidence="1 2">Belongs to the small heat shock protein (HSP20) family.</text>
</comment>
<evidence type="ECO:0000256" key="2">
    <source>
        <dbReference type="RuleBase" id="RU003616"/>
    </source>
</evidence>
<evidence type="ECO:0000313" key="5">
    <source>
        <dbReference type="Proteomes" id="UP000033101"/>
    </source>
</evidence>
<dbReference type="STRING" id="1434110.MSHOH_0956"/>
<organism evidence="4 5">
    <name type="scientific">Methanosarcina horonobensis HB-1 = JCM 15518</name>
    <dbReference type="NCBI Taxonomy" id="1434110"/>
    <lineage>
        <taxon>Archaea</taxon>
        <taxon>Methanobacteriati</taxon>
        <taxon>Methanobacteriota</taxon>
        <taxon>Stenosarchaea group</taxon>
        <taxon>Methanomicrobia</taxon>
        <taxon>Methanosarcinales</taxon>
        <taxon>Methanosarcinaceae</taxon>
        <taxon>Methanosarcina</taxon>
    </lineage>
</organism>
<dbReference type="CDD" id="cd00298">
    <property type="entry name" value="ACD_sHsps_p23-like"/>
    <property type="match status" value="1"/>
</dbReference>
<dbReference type="InterPro" id="IPR008978">
    <property type="entry name" value="HSP20-like_chaperone"/>
</dbReference>
<dbReference type="AlphaFoldDB" id="A0A0E3S7Q9"/>
<dbReference type="HOGENOM" id="CLU_178347_1_0_2"/>
<dbReference type="InterPro" id="IPR002068">
    <property type="entry name" value="A-crystallin/Hsp20_dom"/>
</dbReference>
<evidence type="ECO:0000256" key="1">
    <source>
        <dbReference type="PROSITE-ProRule" id="PRU00285"/>
    </source>
</evidence>
<proteinExistence type="inferred from homology"/>
<dbReference type="OrthoDB" id="106788at2157"/>
<keyword evidence="4" id="KW-0346">Stress response</keyword>
<dbReference type="KEGG" id="mhor:MSHOH_0956"/>
<evidence type="ECO:0000259" key="3">
    <source>
        <dbReference type="PROSITE" id="PS01031"/>
    </source>
</evidence>
<dbReference type="PATRIC" id="fig|1434110.4.peg.1188"/>
<feature type="domain" description="SHSP" evidence="3">
    <location>
        <begin position="1"/>
        <end position="99"/>
    </location>
</feature>
<protein>
    <submittedName>
        <fullName evidence="4">Heat shock protein</fullName>
    </submittedName>
</protein>
<reference evidence="4 5" key="1">
    <citation type="submission" date="2014-07" db="EMBL/GenBank/DDBJ databases">
        <title>Methanogenic archaea and the global carbon cycle.</title>
        <authorList>
            <person name="Henriksen J.R."/>
            <person name="Luke J."/>
            <person name="Reinhart S."/>
            <person name="Benedict M.N."/>
            <person name="Youngblut N.D."/>
            <person name="Metcalf M.E."/>
            <person name="Whitaker R.J."/>
            <person name="Metcalf W.W."/>
        </authorList>
    </citation>
    <scope>NUCLEOTIDE SEQUENCE [LARGE SCALE GENOMIC DNA]</scope>
    <source>
        <strain evidence="4 5">HB-1</strain>
    </source>
</reference>
<sequence length="99" mass="11266">MAMVRMTPDMFSCSDDEGNLYIEIDMVGVDKENIELKMVEDGFFVRAKREETGVEYAGTYAFCYGVVPEKAVARYTDGKLYVKVPYREAKAETVDVKIQ</sequence>
<dbReference type="Gene3D" id="2.60.40.790">
    <property type="match status" value="1"/>
</dbReference>
<name>A0A0E3S7Q9_9EURY</name>
<accession>A0A0E3S7Q9</accession>
<dbReference type="EMBL" id="CP009516">
    <property type="protein sequence ID" value="AKB77439.1"/>
    <property type="molecule type" value="Genomic_DNA"/>
</dbReference>
<dbReference type="PROSITE" id="PS01031">
    <property type="entry name" value="SHSP"/>
    <property type="match status" value="1"/>
</dbReference>
<keyword evidence="5" id="KW-1185">Reference proteome</keyword>
<dbReference type="Pfam" id="PF00011">
    <property type="entry name" value="HSP20"/>
    <property type="match status" value="1"/>
</dbReference>
<dbReference type="Proteomes" id="UP000033101">
    <property type="component" value="Chromosome"/>
</dbReference>
<dbReference type="RefSeq" id="WP_048137862.1">
    <property type="nucleotide sequence ID" value="NZ_BBCW01000012.1"/>
</dbReference>
<dbReference type="SUPFAM" id="SSF49764">
    <property type="entry name" value="HSP20-like chaperones"/>
    <property type="match status" value="1"/>
</dbReference>
<evidence type="ECO:0000313" key="4">
    <source>
        <dbReference type="EMBL" id="AKB77439.1"/>
    </source>
</evidence>
<dbReference type="GeneID" id="24830116"/>